<dbReference type="PANTHER" id="PTHR34978:SF3">
    <property type="entry name" value="SLR0241 PROTEIN"/>
    <property type="match status" value="1"/>
</dbReference>
<dbReference type="CDD" id="cd07341">
    <property type="entry name" value="M56_BlaR1_MecR1_like"/>
    <property type="match status" value="1"/>
</dbReference>
<gene>
    <name evidence="3" type="ORF">MMF97_10315</name>
</gene>
<keyword evidence="4" id="KW-1185">Reference proteome</keyword>
<accession>A0ABS9ZXQ2</accession>
<keyword evidence="1" id="KW-0812">Transmembrane</keyword>
<name>A0ABS9ZXQ2_9SPHI</name>
<organism evidence="3 4">
    <name type="scientific">Pedobacter montanisoli</name>
    <dbReference type="NCBI Taxonomy" id="2923277"/>
    <lineage>
        <taxon>Bacteria</taxon>
        <taxon>Pseudomonadati</taxon>
        <taxon>Bacteroidota</taxon>
        <taxon>Sphingobacteriia</taxon>
        <taxon>Sphingobacteriales</taxon>
        <taxon>Sphingobacteriaceae</taxon>
        <taxon>Pedobacter</taxon>
    </lineage>
</organism>
<dbReference type="Pfam" id="PF05569">
    <property type="entry name" value="Peptidase_M56"/>
    <property type="match status" value="1"/>
</dbReference>
<sequence length="473" mass="54552">MPHLFLLLVKINLVLLVFAATYYFWLRKLTFYVINRVFLLFGIFFSTLYPFVDLTEFFYRQNLDRKLQDYVPNLSNVSQEIEQASWIHNFWNVLSLVFFVGVFVMAIRFAVQLLSLYKIHSKSKKGVLDNYPVRILAEDVSPFSFWKSIYINPALHGKEQLEAILAHEHIHVKQLHTLDILLAELSVVFYWFNPGVWLMKKAVKENLEFITDKRIISNGIDRKRYQYSLLDVGQLRHSVQFVNNFNLSDLKQRIKMMNARPSSKLKLSLYVLLLPVILITTLAFTISKKEMVKSLAPVSNIIKQINLNPVLDQPKTVEDNLQPAIAKASGKSVQEVNHTVLEALHTDLNAADSLKGTLNQKEVKLYNNVRKAVLKASNVLSFQTRILYISDNEEGNRDNEPDKNETNAKKVVMVRGYKMPVNKEEGVDFFIKGVRVDEGEVKKLNIGDIKSVTVVKKEEPAKIGEIYIEMKKQ</sequence>
<reference evidence="3" key="1">
    <citation type="submission" date="2022-03" db="EMBL/GenBank/DDBJ databases">
        <authorList>
            <person name="Woo C.Y."/>
        </authorList>
    </citation>
    <scope>NUCLEOTIDE SEQUENCE</scope>
    <source>
        <strain evidence="3">CYS-01</strain>
    </source>
</reference>
<feature type="transmembrane region" description="Helical" evidence="1">
    <location>
        <begin position="6"/>
        <end position="26"/>
    </location>
</feature>
<evidence type="ECO:0000313" key="3">
    <source>
        <dbReference type="EMBL" id="MCJ0743106.1"/>
    </source>
</evidence>
<protein>
    <recommendedName>
        <fullName evidence="2">Peptidase M56 domain-containing protein</fullName>
    </recommendedName>
</protein>
<dbReference type="Proteomes" id="UP001165460">
    <property type="component" value="Unassembled WGS sequence"/>
</dbReference>
<dbReference type="InterPro" id="IPR008756">
    <property type="entry name" value="Peptidase_M56"/>
</dbReference>
<feature type="transmembrane region" description="Helical" evidence="1">
    <location>
        <begin position="93"/>
        <end position="117"/>
    </location>
</feature>
<proteinExistence type="predicted"/>
<dbReference type="EMBL" id="JALGBH010000002">
    <property type="protein sequence ID" value="MCJ0743106.1"/>
    <property type="molecule type" value="Genomic_DNA"/>
</dbReference>
<comment type="caution">
    <text evidence="3">The sequence shown here is derived from an EMBL/GenBank/DDBJ whole genome shotgun (WGS) entry which is preliminary data.</text>
</comment>
<keyword evidence="1" id="KW-0472">Membrane</keyword>
<feature type="domain" description="Peptidase M56" evidence="2">
    <location>
        <begin position="79"/>
        <end position="257"/>
    </location>
</feature>
<keyword evidence="1" id="KW-1133">Transmembrane helix</keyword>
<feature type="transmembrane region" description="Helical" evidence="1">
    <location>
        <begin position="33"/>
        <end position="52"/>
    </location>
</feature>
<evidence type="ECO:0000259" key="2">
    <source>
        <dbReference type="Pfam" id="PF05569"/>
    </source>
</evidence>
<dbReference type="InterPro" id="IPR052173">
    <property type="entry name" value="Beta-lactam_resp_regulator"/>
</dbReference>
<evidence type="ECO:0000313" key="4">
    <source>
        <dbReference type="Proteomes" id="UP001165460"/>
    </source>
</evidence>
<feature type="transmembrane region" description="Helical" evidence="1">
    <location>
        <begin position="267"/>
        <end position="286"/>
    </location>
</feature>
<dbReference type="PANTHER" id="PTHR34978">
    <property type="entry name" value="POSSIBLE SENSOR-TRANSDUCER PROTEIN BLAR"/>
    <property type="match status" value="1"/>
</dbReference>
<dbReference type="RefSeq" id="WP_243362170.1">
    <property type="nucleotide sequence ID" value="NZ_JALGBH010000002.1"/>
</dbReference>
<evidence type="ECO:0000256" key="1">
    <source>
        <dbReference type="SAM" id="Phobius"/>
    </source>
</evidence>